<protein>
    <submittedName>
        <fullName evidence="2">Uncharacterized protein</fullName>
    </submittedName>
</protein>
<keyword evidence="3" id="KW-1185">Reference proteome</keyword>
<evidence type="ECO:0000313" key="3">
    <source>
        <dbReference type="Proteomes" id="UP000466345"/>
    </source>
</evidence>
<accession>A0A7K0CNC4</accession>
<gene>
    <name evidence="2" type="ORF">SRB5_51570</name>
</gene>
<dbReference type="AlphaFoldDB" id="A0A7K0CNC4"/>
<dbReference type="OrthoDB" id="3477835at2"/>
<name>A0A7K0CNC4_9ACTN</name>
<dbReference type="EMBL" id="WEGJ01000027">
    <property type="protein sequence ID" value="MQY14980.1"/>
    <property type="molecule type" value="Genomic_DNA"/>
</dbReference>
<feature type="region of interest" description="Disordered" evidence="1">
    <location>
        <begin position="1"/>
        <end position="29"/>
    </location>
</feature>
<organism evidence="2 3">
    <name type="scientific">Streptomyces smaragdinus</name>
    <dbReference type="NCBI Taxonomy" id="2585196"/>
    <lineage>
        <taxon>Bacteria</taxon>
        <taxon>Bacillati</taxon>
        <taxon>Actinomycetota</taxon>
        <taxon>Actinomycetes</taxon>
        <taxon>Kitasatosporales</taxon>
        <taxon>Streptomycetaceae</taxon>
        <taxon>Streptomyces</taxon>
    </lineage>
</organism>
<comment type="caution">
    <text evidence="2">The sequence shown here is derived from an EMBL/GenBank/DDBJ whole genome shotgun (WGS) entry which is preliminary data.</text>
</comment>
<reference evidence="2 3" key="1">
    <citation type="submission" date="2019-10" db="EMBL/GenBank/DDBJ databases">
        <title>Streptomyces smaragdinus sp. nov. and Streptomyces fabii sp. nov., isolated from the gut of fungus growing-termite Macrotermes natalensis.</title>
        <authorList>
            <person name="Schwitalla J."/>
            <person name="Benndorf R."/>
            <person name="Martin K."/>
            <person name="De Beer W."/>
            <person name="Kaster A.-K."/>
            <person name="Vollmers J."/>
            <person name="Poulsen M."/>
            <person name="Beemelmanns C."/>
        </authorList>
    </citation>
    <scope>NUCLEOTIDE SEQUENCE [LARGE SCALE GENOMIC DNA]</scope>
    <source>
        <strain evidence="2 3">RB5</strain>
    </source>
</reference>
<evidence type="ECO:0000313" key="2">
    <source>
        <dbReference type="EMBL" id="MQY14980.1"/>
    </source>
</evidence>
<dbReference type="RefSeq" id="WP_153455826.1">
    <property type="nucleotide sequence ID" value="NZ_WEGJ01000027.1"/>
</dbReference>
<proteinExistence type="predicted"/>
<sequence>MTAANPRLRGAVAVDHPTTRDRPDTDTPGALADRAAEAIRALNHATLGDRSQLSFPGDAYAVVGPLVNLARRLPQSFDQLAEFLDVLDALVRTGYVAADRGDPSEHLATARSALTSATSAAQTLMQYLDLTHRALGPLGWSGPLTDDQ</sequence>
<evidence type="ECO:0000256" key="1">
    <source>
        <dbReference type="SAM" id="MobiDB-lite"/>
    </source>
</evidence>
<dbReference type="Proteomes" id="UP000466345">
    <property type="component" value="Unassembled WGS sequence"/>
</dbReference>